<sequence length="62" mass="7018">MTILILIDVYFDKFDISFGDFVHVASQLLPLTPIVKSPLSKTCYHAFIHNGTAFVKMEAEED</sequence>
<organism evidence="1 2">
    <name type="scientific">Sodalis glossinidius (strain morsitans)</name>
    <dbReference type="NCBI Taxonomy" id="343509"/>
    <lineage>
        <taxon>Bacteria</taxon>
        <taxon>Pseudomonadati</taxon>
        <taxon>Pseudomonadota</taxon>
        <taxon>Gammaproteobacteria</taxon>
        <taxon>Enterobacterales</taxon>
        <taxon>Bruguierivoracaceae</taxon>
        <taxon>Sodalis</taxon>
    </lineage>
</organism>
<name>A0A193QKF7_SODGM</name>
<evidence type="ECO:0000313" key="1">
    <source>
        <dbReference type="EMBL" id="CRL45662.1"/>
    </source>
</evidence>
<reference evidence="1 2" key="1">
    <citation type="submission" date="2015-05" db="EMBL/GenBank/DDBJ databases">
        <authorList>
            <person name="Goodhead I."/>
        </authorList>
    </citation>
    <scope>NUCLEOTIDE SEQUENCE [LARGE SCALE GENOMIC DNA]</scope>
    <source>
        <strain evidence="2">morsitans</strain>
    </source>
</reference>
<dbReference type="BioCyc" id="SGLO343509:SGP1_RS14075-MONOMER"/>
<dbReference type="EMBL" id="LN854557">
    <property type="protein sequence ID" value="CRL45662.1"/>
    <property type="molecule type" value="Genomic_DNA"/>
</dbReference>
<protein>
    <submittedName>
        <fullName evidence="1">Uncharacterized protein</fullName>
    </submittedName>
</protein>
<gene>
    <name evidence="1" type="ORF">SGGMMB4_03616</name>
</gene>
<proteinExistence type="predicted"/>
<evidence type="ECO:0000313" key="2">
    <source>
        <dbReference type="Proteomes" id="UP000245838"/>
    </source>
</evidence>
<dbReference type="Proteomes" id="UP000245838">
    <property type="component" value="Chromosome sggmmb4_Chromosome"/>
</dbReference>
<accession>A0A193QKF7</accession>
<dbReference type="AlphaFoldDB" id="A0A193QKF7"/>